<accession>A0ABT8N0L8</accession>
<dbReference type="RefSeq" id="WP_301723074.1">
    <property type="nucleotide sequence ID" value="NZ_JAUJWV010000001.1"/>
</dbReference>
<sequence>MRKWMLMVLATIFLGAVVLILLLNRGADGEVISAEEAGTKVVKLYGGKVQETLPAGDYYEVKFSREDGQYTAEVDKQSGQVASVELNKKTEIPKKLTEEEASAIALKEAEGEVGEVVYSKDSNEFKVEVKGVESISTVIVAADSGEIRKITNQAVETDPLSKPLISPDKAIEVAKKTLDGEVSEVEFVESEDGGYYLVDIDKEETDQEVLVTVHAIRGDTMTVEWDD</sequence>
<feature type="domain" description="PepSY" evidence="1">
    <location>
        <begin position="165"/>
        <end position="218"/>
    </location>
</feature>
<feature type="domain" description="PepSY" evidence="1">
    <location>
        <begin position="95"/>
        <end position="150"/>
    </location>
</feature>
<name>A0ABT8N0L8_9BACL</name>
<evidence type="ECO:0000313" key="2">
    <source>
        <dbReference type="EMBL" id="MDN7241441.1"/>
    </source>
</evidence>
<reference evidence="2 3" key="1">
    <citation type="submission" date="2023-06" db="EMBL/GenBank/DDBJ databases">
        <title>Novel species in genus Planococcus.</title>
        <authorList>
            <person name="Ning S."/>
        </authorList>
    </citation>
    <scope>NUCLEOTIDE SEQUENCE [LARGE SCALE GENOMIC DNA]</scope>
    <source>
        <strain evidence="2 3">N028</strain>
    </source>
</reference>
<dbReference type="Pfam" id="PF03413">
    <property type="entry name" value="PepSY"/>
    <property type="match status" value="2"/>
</dbReference>
<organism evidence="2 3">
    <name type="scientific">Planococcus shixiaomingii</name>
    <dbReference type="NCBI Taxonomy" id="3058393"/>
    <lineage>
        <taxon>Bacteria</taxon>
        <taxon>Bacillati</taxon>
        <taxon>Bacillota</taxon>
        <taxon>Bacilli</taxon>
        <taxon>Bacillales</taxon>
        <taxon>Caryophanaceae</taxon>
        <taxon>Planococcus</taxon>
    </lineage>
</organism>
<keyword evidence="3" id="KW-1185">Reference proteome</keyword>
<proteinExistence type="predicted"/>
<gene>
    <name evidence="2" type="ORF">QWY14_06530</name>
</gene>
<comment type="caution">
    <text evidence="2">The sequence shown here is derived from an EMBL/GenBank/DDBJ whole genome shotgun (WGS) entry which is preliminary data.</text>
</comment>
<dbReference type="Proteomes" id="UP001172055">
    <property type="component" value="Unassembled WGS sequence"/>
</dbReference>
<dbReference type="EMBL" id="JAUJWV010000001">
    <property type="protein sequence ID" value="MDN7241441.1"/>
    <property type="molecule type" value="Genomic_DNA"/>
</dbReference>
<evidence type="ECO:0000259" key="1">
    <source>
        <dbReference type="Pfam" id="PF03413"/>
    </source>
</evidence>
<evidence type="ECO:0000313" key="3">
    <source>
        <dbReference type="Proteomes" id="UP001172055"/>
    </source>
</evidence>
<protein>
    <submittedName>
        <fullName evidence="2">PepSY domain-containing protein</fullName>
    </submittedName>
</protein>
<dbReference type="InterPro" id="IPR025711">
    <property type="entry name" value="PepSY"/>
</dbReference>
<dbReference type="Gene3D" id="3.10.450.40">
    <property type="match status" value="1"/>
</dbReference>